<evidence type="ECO:0000313" key="2">
    <source>
        <dbReference type="EMBL" id="MFD2485277.1"/>
    </source>
</evidence>
<dbReference type="RefSeq" id="WP_344277556.1">
    <property type="nucleotide sequence ID" value="NZ_BAAAHV010000012.1"/>
</dbReference>
<organism evidence="2 3">
    <name type="scientific">Amycolatopsis albidoflavus</name>
    <dbReference type="NCBI Taxonomy" id="102226"/>
    <lineage>
        <taxon>Bacteria</taxon>
        <taxon>Bacillati</taxon>
        <taxon>Actinomycetota</taxon>
        <taxon>Actinomycetes</taxon>
        <taxon>Pseudonocardiales</taxon>
        <taxon>Pseudonocardiaceae</taxon>
        <taxon>Amycolatopsis</taxon>
    </lineage>
</organism>
<dbReference type="Proteomes" id="UP001597542">
    <property type="component" value="Unassembled WGS sequence"/>
</dbReference>
<evidence type="ECO:0000259" key="1">
    <source>
        <dbReference type="Pfam" id="PF12697"/>
    </source>
</evidence>
<sequence>MTLTSNWGSLVAHVQGEPEWVSTKDGRRLYAMVLPGPGSGPTVVFEAGAGAGRSSWGLVQPRVGAFARAVVYDRSGLGRSAPDPSGRTLDRMADDLVDVLSHFGPGPYALVGHSAGGPIVRLAASRTSAKIAGLVLVDPTDEAADVLFSPRFRSAERAFLRAGRVLAATGLLKFLYRPMLRAAPEDVRRDLAREGFTPQVLRTQTEQARTFLDELATWRANPPAPGDYSVTVVSGGRAGDGMNAAVRAQANAAHAQRVSPHGRHRIAEKSGHLVPITEPEVVADEIRRMLS</sequence>
<evidence type="ECO:0000313" key="3">
    <source>
        <dbReference type="Proteomes" id="UP001597542"/>
    </source>
</evidence>
<comment type="caution">
    <text evidence="2">The sequence shown here is derived from an EMBL/GenBank/DDBJ whole genome shotgun (WGS) entry which is preliminary data.</text>
</comment>
<keyword evidence="3" id="KW-1185">Reference proteome</keyword>
<feature type="domain" description="AB hydrolase-1" evidence="1">
    <location>
        <begin position="43"/>
        <end position="284"/>
    </location>
</feature>
<proteinExistence type="predicted"/>
<gene>
    <name evidence="2" type="ORF">ACFSUT_33745</name>
</gene>
<dbReference type="SUPFAM" id="SSF53474">
    <property type="entry name" value="alpha/beta-Hydrolases"/>
    <property type="match status" value="1"/>
</dbReference>
<dbReference type="EMBL" id="JBHUKQ010000015">
    <property type="protein sequence ID" value="MFD2485277.1"/>
    <property type="molecule type" value="Genomic_DNA"/>
</dbReference>
<dbReference type="Pfam" id="PF12697">
    <property type="entry name" value="Abhydrolase_6"/>
    <property type="match status" value="1"/>
</dbReference>
<dbReference type="InterPro" id="IPR050471">
    <property type="entry name" value="AB_hydrolase"/>
</dbReference>
<protein>
    <submittedName>
        <fullName evidence="2">Alpha/beta fold hydrolase</fullName>
    </submittedName>
</protein>
<dbReference type="Gene3D" id="3.40.50.1820">
    <property type="entry name" value="alpha/beta hydrolase"/>
    <property type="match status" value="1"/>
</dbReference>
<dbReference type="InterPro" id="IPR029058">
    <property type="entry name" value="AB_hydrolase_fold"/>
</dbReference>
<dbReference type="InterPro" id="IPR000073">
    <property type="entry name" value="AB_hydrolase_1"/>
</dbReference>
<dbReference type="PANTHER" id="PTHR43433">
    <property type="entry name" value="HYDROLASE, ALPHA/BETA FOLD FAMILY PROTEIN"/>
    <property type="match status" value="1"/>
</dbReference>
<name>A0ABW5I7I1_9PSEU</name>
<keyword evidence="2" id="KW-0378">Hydrolase</keyword>
<dbReference type="PANTHER" id="PTHR43433:SF5">
    <property type="entry name" value="AB HYDROLASE-1 DOMAIN-CONTAINING PROTEIN"/>
    <property type="match status" value="1"/>
</dbReference>
<dbReference type="GO" id="GO:0016787">
    <property type="term" value="F:hydrolase activity"/>
    <property type="evidence" value="ECO:0007669"/>
    <property type="project" value="UniProtKB-KW"/>
</dbReference>
<reference evidence="3" key="1">
    <citation type="journal article" date="2019" name="Int. J. Syst. Evol. Microbiol.">
        <title>The Global Catalogue of Microorganisms (GCM) 10K type strain sequencing project: providing services to taxonomists for standard genome sequencing and annotation.</title>
        <authorList>
            <consortium name="The Broad Institute Genomics Platform"/>
            <consortium name="The Broad Institute Genome Sequencing Center for Infectious Disease"/>
            <person name="Wu L."/>
            <person name="Ma J."/>
        </authorList>
    </citation>
    <scope>NUCLEOTIDE SEQUENCE [LARGE SCALE GENOMIC DNA]</scope>
    <source>
        <strain evidence="3">CGMCC 4.7638</strain>
    </source>
</reference>
<accession>A0ABW5I7I1</accession>